<dbReference type="Proteomes" id="UP000288293">
    <property type="component" value="Unassembled WGS sequence"/>
</dbReference>
<dbReference type="InterPro" id="IPR011251">
    <property type="entry name" value="Luciferase-like_dom"/>
</dbReference>
<dbReference type="RefSeq" id="WP_126804616.1">
    <property type="nucleotide sequence ID" value="NZ_PIPL01000004.1"/>
</dbReference>
<keyword evidence="5" id="KW-1185">Reference proteome</keyword>
<evidence type="ECO:0000256" key="2">
    <source>
        <dbReference type="ARBA" id="ARBA00074555"/>
    </source>
</evidence>
<evidence type="ECO:0000313" key="4">
    <source>
        <dbReference type="EMBL" id="RUO22975.1"/>
    </source>
</evidence>
<dbReference type="AlphaFoldDB" id="A0A432W189"/>
<dbReference type="Gene3D" id="3.20.20.30">
    <property type="entry name" value="Luciferase-like domain"/>
    <property type="match status" value="1"/>
</dbReference>
<dbReference type="GO" id="GO:0005829">
    <property type="term" value="C:cytosol"/>
    <property type="evidence" value="ECO:0007669"/>
    <property type="project" value="TreeGrafter"/>
</dbReference>
<sequence>MTKFSILDLAPVTDRCTPRQALLNAGDLAQHAEKFGYHRYWMAEHHNMKGIASAATAVALGYVASQTEHIRIGSGGVMLPNHAPYMVAEQFGTLDALYPGRVDLGLGRAPGTDGRTMRALRRKPEDSEFFPADVEELLGYLWNAQDEDAIKAIPGFQQQIPIWLLGSSLFGAQLAAKLGLPYAFASHFAPDMLHQALKLYRQQFQPSAYLQKPYAMALMNVFAADDERHARRMMTSMQQQFVALGRGNPGLLPAPVDDIRALFSPHELARANHALSYTAVGTRQQIQHQMNMFIEDTAIDELMLTCHAYHHEDRITSLRMAAEALNGAS</sequence>
<gene>
    <name evidence="4" type="ORF">CWE09_13665</name>
</gene>
<evidence type="ECO:0000313" key="5">
    <source>
        <dbReference type="Proteomes" id="UP000288293"/>
    </source>
</evidence>
<dbReference type="SUPFAM" id="SSF51679">
    <property type="entry name" value="Bacterial luciferase-like"/>
    <property type="match status" value="1"/>
</dbReference>
<dbReference type="InterPro" id="IPR036661">
    <property type="entry name" value="Luciferase-like_sf"/>
</dbReference>
<dbReference type="GO" id="GO:0016705">
    <property type="term" value="F:oxidoreductase activity, acting on paired donors, with incorporation or reduction of molecular oxygen"/>
    <property type="evidence" value="ECO:0007669"/>
    <property type="project" value="InterPro"/>
</dbReference>
<reference evidence="4 5" key="1">
    <citation type="journal article" date="2011" name="Front. Microbiol.">
        <title>Genomic signatures of strain selection and enhancement in Bacillus atrophaeus var. globigii, a historical biowarfare simulant.</title>
        <authorList>
            <person name="Gibbons H.S."/>
            <person name="Broomall S.M."/>
            <person name="McNew L.A."/>
            <person name="Daligault H."/>
            <person name="Chapman C."/>
            <person name="Bruce D."/>
            <person name="Karavis M."/>
            <person name="Krepps M."/>
            <person name="McGregor P.A."/>
            <person name="Hong C."/>
            <person name="Park K.H."/>
            <person name="Akmal A."/>
            <person name="Feldman A."/>
            <person name="Lin J.S."/>
            <person name="Chang W.E."/>
            <person name="Higgs B.W."/>
            <person name="Demirev P."/>
            <person name="Lindquist J."/>
            <person name="Liem A."/>
            <person name="Fochler E."/>
            <person name="Read T.D."/>
            <person name="Tapia R."/>
            <person name="Johnson S."/>
            <person name="Bishop-Lilly K.A."/>
            <person name="Detter C."/>
            <person name="Han C."/>
            <person name="Sozhamannan S."/>
            <person name="Rosenzweig C.N."/>
            <person name="Skowronski E.W."/>
        </authorList>
    </citation>
    <scope>NUCLEOTIDE SEQUENCE [LARGE SCALE GENOMIC DNA]</scope>
    <source>
        <strain evidence="4 5">MLST1</strain>
    </source>
</reference>
<dbReference type="InterPro" id="IPR050766">
    <property type="entry name" value="Bact_Lucif_Oxidored"/>
</dbReference>
<dbReference type="EMBL" id="PIPL01000004">
    <property type="protein sequence ID" value="RUO22975.1"/>
    <property type="molecule type" value="Genomic_DNA"/>
</dbReference>
<dbReference type="PANTHER" id="PTHR30137:SF6">
    <property type="entry name" value="LUCIFERASE-LIKE MONOOXYGENASE"/>
    <property type="match status" value="1"/>
</dbReference>
<accession>A0A432W189</accession>
<dbReference type="InterPro" id="IPR019949">
    <property type="entry name" value="CmoO-like"/>
</dbReference>
<organism evidence="4 5">
    <name type="scientific">Aliidiomarina minuta</name>
    <dbReference type="NCBI Taxonomy" id="880057"/>
    <lineage>
        <taxon>Bacteria</taxon>
        <taxon>Pseudomonadati</taxon>
        <taxon>Pseudomonadota</taxon>
        <taxon>Gammaproteobacteria</taxon>
        <taxon>Alteromonadales</taxon>
        <taxon>Idiomarinaceae</taxon>
        <taxon>Aliidiomarina</taxon>
    </lineage>
</organism>
<feature type="domain" description="Luciferase-like" evidence="3">
    <location>
        <begin position="3"/>
        <end position="263"/>
    </location>
</feature>
<evidence type="ECO:0000256" key="1">
    <source>
        <dbReference type="ARBA" id="ARBA00007789"/>
    </source>
</evidence>
<proteinExistence type="predicted"/>
<protein>
    <recommendedName>
        <fullName evidence="2">Luciferase-like monooxygenase</fullName>
    </recommendedName>
</protein>
<comment type="similarity">
    <text evidence="1">To bacterial alkanal monooxygenase alpha and beta chains.</text>
</comment>
<dbReference type="Pfam" id="PF00296">
    <property type="entry name" value="Bac_luciferase"/>
    <property type="match status" value="1"/>
</dbReference>
<dbReference type="PANTHER" id="PTHR30137">
    <property type="entry name" value="LUCIFERASE-LIKE MONOOXYGENASE"/>
    <property type="match status" value="1"/>
</dbReference>
<dbReference type="NCBIfam" id="TIGR03558">
    <property type="entry name" value="oxido_grp_1"/>
    <property type="match status" value="1"/>
</dbReference>
<evidence type="ECO:0000259" key="3">
    <source>
        <dbReference type="Pfam" id="PF00296"/>
    </source>
</evidence>
<dbReference type="OrthoDB" id="7903015at2"/>
<name>A0A432W189_9GAMM</name>
<comment type="caution">
    <text evidence="4">The sequence shown here is derived from an EMBL/GenBank/DDBJ whole genome shotgun (WGS) entry which is preliminary data.</text>
</comment>
<dbReference type="FunFam" id="3.20.20.30:FF:000002">
    <property type="entry name" value="LLM class flavin-dependent oxidoreductase"/>
    <property type="match status" value="1"/>
</dbReference>